<dbReference type="Gene3D" id="3.30.428.10">
    <property type="entry name" value="HIT-like"/>
    <property type="match status" value="1"/>
</dbReference>
<dbReference type="InterPro" id="IPR011146">
    <property type="entry name" value="HIT-like"/>
</dbReference>
<dbReference type="PIRSF" id="PIRSF000714">
    <property type="entry name" value="HIT"/>
    <property type="match status" value="1"/>
</dbReference>
<gene>
    <name evidence="3" type="ORF">BZJ21_00230</name>
</gene>
<feature type="domain" description="HIT" evidence="2">
    <location>
        <begin position="35"/>
        <end position="104"/>
    </location>
</feature>
<comment type="caution">
    <text evidence="3">The sequence shown here is derived from an EMBL/GenBank/DDBJ whole genome shotgun (WGS) entry which is preliminary data.</text>
</comment>
<evidence type="ECO:0000313" key="3">
    <source>
        <dbReference type="EMBL" id="OOF35433.1"/>
    </source>
</evidence>
<evidence type="ECO:0000256" key="1">
    <source>
        <dbReference type="PROSITE-ProRule" id="PRU00464"/>
    </source>
</evidence>
<reference evidence="4" key="1">
    <citation type="submission" date="2017-01" db="EMBL/GenBank/DDBJ databases">
        <title>Draft genome of the species Salinivibrio costicola subsp. alcaliphilus.</title>
        <authorList>
            <person name="Lopez-Hermoso C."/>
            <person name="De La Haba R."/>
            <person name="Sanchez-Porro C."/>
            <person name="Ventosa A."/>
        </authorList>
    </citation>
    <scope>NUCLEOTIDE SEQUENCE [LARGE SCALE GENOMIC DNA]</scope>
    <source>
        <strain evidence="4">CBH448</strain>
    </source>
</reference>
<dbReference type="Proteomes" id="UP000189431">
    <property type="component" value="Unassembled WGS sequence"/>
</dbReference>
<accession>A0ABX3KVA2</accession>
<dbReference type="InterPro" id="IPR026026">
    <property type="entry name" value="HIT_Hint"/>
</dbReference>
<dbReference type="PROSITE" id="PS51084">
    <property type="entry name" value="HIT_2"/>
    <property type="match status" value="1"/>
</dbReference>
<dbReference type="EMBL" id="MUFR01000001">
    <property type="protein sequence ID" value="OOF35433.1"/>
    <property type="molecule type" value="Genomic_DNA"/>
</dbReference>
<keyword evidence="4" id="KW-1185">Reference proteome</keyword>
<sequence>MSFCLHPRLAADSAYVGDFALCQLRLAGADFGPWLLLIPRVSGIEEIHHLSPSDQQTLWQESALVASCLESLFAPDKLNIAAIGNLVPQLHLHHVARFRDDAVWPNPIWGHLQATPRSPSQQTALVSQFREALVTQGLTVLS</sequence>
<dbReference type="RefSeq" id="WP_077575864.1">
    <property type="nucleotide sequence ID" value="NZ_MUFR01000001.1"/>
</dbReference>
<comment type="caution">
    <text evidence="1">Lacks conserved residue(s) required for the propagation of feature annotation.</text>
</comment>
<dbReference type="InterPro" id="IPR036265">
    <property type="entry name" value="HIT-like_sf"/>
</dbReference>
<proteinExistence type="predicted"/>
<evidence type="ECO:0000313" key="4">
    <source>
        <dbReference type="Proteomes" id="UP000189431"/>
    </source>
</evidence>
<evidence type="ECO:0000259" key="2">
    <source>
        <dbReference type="PROSITE" id="PS51084"/>
    </source>
</evidence>
<dbReference type="SUPFAM" id="SSF54197">
    <property type="entry name" value="HIT-like"/>
    <property type="match status" value="1"/>
</dbReference>
<organism evidence="3 4">
    <name type="scientific">Salinivibrio costicola subsp. alcaliphilus</name>
    <dbReference type="NCBI Taxonomy" id="272773"/>
    <lineage>
        <taxon>Bacteria</taxon>
        <taxon>Pseudomonadati</taxon>
        <taxon>Pseudomonadota</taxon>
        <taxon>Gammaproteobacteria</taxon>
        <taxon>Vibrionales</taxon>
        <taxon>Vibrionaceae</taxon>
        <taxon>Salinivibrio</taxon>
    </lineage>
</organism>
<name>A0ABX3KVA2_SALCS</name>
<dbReference type="Pfam" id="PF01230">
    <property type="entry name" value="HIT"/>
    <property type="match status" value="1"/>
</dbReference>
<protein>
    <submittedName>
        <fullName evidence="3">HIT family protein</fullName>
    </submittedName>
</protein>